<feature type="region of interest" description="Disordered" evidence="1">
    <location>
        <begin position="107"/>
        <end position="127"/>
    </location>
</feature>
<name>A0A0F9G8I3_9ZZZZ</name>
<organism evidence="2">
    <name type="scientific">marine sediment metagenome</name>
    <dbReference type="NCBI Taxonomy" id="412755"/>
    <lineage>
        <taxon>unclassified sequences</taxon>
        <taxon>metagenomes</taxon>
        <taxon>ecological metagenomes</taxon>
    </lineage>
</organism>
<proteinExistence type="predicted"/>
<evidence type="ECO:0000256" key="1">
    <source>
        <dbReference type="SAM" id="MobiDB-lite"/>
    </source>
</evidence>
<protein>
    <submittedName>
        <fullName evidence="2">Uncharacterized protein</fullName>
    </submittedName>
</protein>
<dbReference type="EMBL" id="LAZR01029447">
    <property type="protein sequence ID" value="KKL59552.1"/>
    <property type="molecule type" value="Genomic_DNA"/>
</dbReference>
<gene>
    <name evidence="2" type="ORF">LCGC14_2214200</name>
</gene>
<sequence length="164" mass="18404">MVQRGSLSDFWREDQSDDRVRELTSVLRGSDSLIGVMGSGVRAVWSTDGESATWWVRSKQGKTAEMRVFLDYSPLRELEQPFPGHAVDEVIGYAAHEGGHVLWSSGEAKEETEKAMSRSTTVRTRQAANTPSLVEEVLRVGNILEDAYIDYHVSDEWPVLGEYI</sequence>
<reference evidence="2" key="1">
    <citation type="journal article" date="2015" name="Nature">
        <title>Complex archaea that bridge the gap between prokaryotes and eukaryotes.</title>
        <authorList>
            <person name="Spang A."/>
            <person name="Saw J.H."/>
            <person name="Jorgensen S.L."/>
            <person name="Zaremba-Niedzwiedzka K."/>
            <person name="Martijn J."/>
            <person name="Lind A.E."/>
            <person name="van Eijk R."/>
            <person name="Schleper C."/>
            <person name="Guy L."/>
            <person name="Ettema T.J."/>
        </authorList>
    </citation>
    <scope>NUCLEOTIDE SEQUENCE</scope>
</reference>
<evidence type="ECO:0000313" key="2">
    <source>
        <dbReference type="EMBL" id="KKL59552.1"/>
    </source>
</evidence>
<feature type="compositionally biased region" description="Polar residues" evidence="1">
    <location>
        <begin position="117"/>
        <end position="127"/>
    </location>
</feature>
<dbReference type="AlphaFoldDB" id="A0A0F9G8I3"/>
<feature type="non-terminal residue" evidence="2">
    <location>
        <position position="164"/>
    </location>
</feature>
<comment type="caution">
    <text evidence="2">The sequence shown here is derived from an EMBL/GenBank/DDBJ whole genome shotgun (WGS) entry which is preliminary data.</text>
</comment>
<feature type="compositionally biased region" description="Basic and acidic residues" evidence="1">
    <location>
        <begin position="107"/>
        <end position="116"/>
    </location>
</feature>
<accession>A0A0F9G8I3</accession>